<dbReference type="HOGENOM" id="CLU_796434_0_0_0"/>
<reference evidence="2" key="2">
    <citation type="submission" date="2012-03" db="EMBL/GenBank/DDBJ databases">
        <title>The complete genome sequence of the pioneer microbe on fresh volcanic deposit, Leptospirillum ferrooxidans strain C2-3.</title>
        <authorList>
            <person name="Fujimura R."/>
            <person name="Sato Y."/>
            <person name="Nishizawa T."/>
            <person name="Nanba K."/>
            <person name="Oshima K."/>
            <person name="Hattori M."/>
            <person name="Kamijo T."/>
            <person name="Ohta H."/>
        </authorList>
    </citation>
    <scope>NUCLEOTIDE SEQUENCE [LARGE SCALE GENOMIC DNA]</scope>
    <source>
        <strain evidence="2">C2-3</strain>
    </source>
</reference>
<reference evidence="1 2" key="1">
    <citation type="journal article" date="2012" name="J. Bacteriol.">
        <title>Complete Genome Sequence of Leptospirillum ferrooxidans Strain C2-3, Isolated from a Fresh Volcanic Ash Deposit on the Island of Miyake, Japan.</title>
        <authorList>
            <person name="Fujimura R."/>
            <person name="Sato Y."/>
            <person name="Nishizawa T."/>
            <person name="Oshima K."/>
            <person name="Kim S.-W."/>
            <person name="Hattori M."/>
            <person name="Kamijo T."/>
            <person name="Ohta H."/>
        </authorList>
    </citation>
    <scope>NUCLEOTIDE SEQUENCE [LARGE SCALE GENOMIC DNA]</scope>
    <source>
        <strain evidence="1 2">C2-3</strain>
    </source>
</reference>
<dbReference type="Proteomes" id="UP000007382">
    <property type="component" value="Chromosome"/>
</dbReference>
<evidence type="ECO:0000313" key="2">
    <source>
        <dbReference type="Proteomes" id="UP000007382"/>
    </source>
</evidence>
<dbReference type="SUPFAM" id="SSF48452">
    <property type="entry name" value="TPR-like"/>
    <property type="match status" value="1"/>
</dbReference>
<dbReference type="eggNOG" id="COG3899">
    <property type="taxonomic scope" value="Bacteria"/>
</dbReference>
<dbReference type="AlphaFoldDB" id="I0IKP0"/>
<dbReference type="KEGG" id="lfc:LFE_0110"/>
<dbReference type="InterPro" id="IPR011990">
    <property type="entry name" value="TPR-like_helical_dom_sf"/>
</dbReference>
<gene>
    <name evidence="1" type="ordered locus">LFE_0110</name>
</gene>
<dbReference type="PATRIC" id="fig|1162668.3.peg.133"/>
<evidence type="ECO:0000313" key="1">
    <source>
        <dbReference type="EMBL" id="BAM05839.1"/>
    </source>
</evidence>
<organism evidence="1 2">
    <name type="scientific">Leptospirillum ferrooxidans (strain C2-3)</name>
    <dbReference type="NCBI Taxonomy" id="1162668"/>
    <lineage>
        <taxon>Bacteria</taxon>
        <taxon>Pseudomonadati</taxon>
        <taxon>Nitrospirota</taxon>
        <taxon>Nitrospiria</taxon>
        <taxon>Nitrospirales</taxon>
        <taxon>Nitrospiraceae</taxon>
        <taxon>Leptospirillum</taxon>
    </lineage>
</organism>
<proteinExistence type="predicted"/>
<dbReference type="EMBL" id="AP012342">
    <property type="protein sequence ID" value="BAM05839.1"/>
    <property type="molecule type" value="Genomic_DNA"/>
</dbReference>
<sequence length="348" mass="39252">MVLEPTFSTLYDKWEAISAEGRWEEALSFCDELFVSARQSQRPTFYLKAKKARGISSFWCGHFQTAQQDLRESIDLPSNHNEPTHSIGGSATLSVCQAYLSLLLAIFLESKEAFDFHHSSPDLARLSENPLIMAQVMAAESFFHRLRREIAPTLRHANLLKDHCRAHGLRFWYSQAGILSGWAKCLSGEKEEGMKEMDRHLSELSGGNFDVLALLSVSEGFQMMRDADQAIAFLERALSRSSETGDRALLSEMWRVMAELLSMKERPEGEILQSFERAISIAGENPSPLFLVRATLSLDRWEKSRGGSNPLTGMSLARLDSLYRDKLPEHDLSAMDFAISPDSRENKL</sequence>
<dbReference type="STRING" id="1162668.LFE_0110"/>
<evidence type="ECO:0008006" key="3">
    <source>
        <dbReference type="Google" id="ProtNLM"/>
    </source>
</evidence>
<accession>I0IKP0</accession>
<protein>
    <recommendedName>
        <fullName evidence="3">MalT-like TPR region domain-containing protein</fullName>
    </recommendedName>
</protein>
<dbReference type="Gene3D" id="1.25.40.10">
    <property type="entry name" value="Tetratricopeptide repeat domain"/>
    <property type="match status" value="1"/>
</dbReference>
<keyword evidence="2" id="KW-1185">Reference proteome</keyword>
<name>I0IKP0_LEPFC</name>